<gene>
    <name evidence="2" type="ORF">GSOID_T00021305001</name>
</gene>
<accession>E4YCY2</accession>
<evidence type="ECO:0000256" key="1">
    <source>
        <dbReference type="SAM" id="MobiDB-lite"/>
    </source>
</evidence>
<feature type="compositionally biased region" description="Acidic residues" evidence="1">
    <location>
        <begin position="216"/>
        <end position="229"/>
    </location>
</feature>
<dbReference type="EMBL" id="FN654413">
    <property type="protein sequence ID" value="CBY33399.1"/>
    <property type="molecule type" value="Genomic_DNA"/>
</dbReference>
<dbReference type="AlphaFoldDB" id="E4YCY2"/>
<proteinExistence type="predicted"/>
<feature type="region of interest" description="Disordered" evidence="1">
    <location>
        <begin position="1"/>
        <end position="66"/>
    </location>
</feature>
<protein>
    <submittedName>
        <fullName evidence="2">Uncharacterized protein</fullName>
    </submittedName>
</protein>
<feature type="compositionally biased region" description="Basic residues" evidence="1">
    <location>
        <begin position="49"/>
        <end position="65"/>
    </location>
</feature>
<organism evidence="2">
    <name type="scientific">Oikopleura dioica</name>
    <name type="common">Tunicate</name>
    <dbReference type="NCBI Taxonomy" id="34765"/>
    <lineage>
        <taxon>Eukaryota</taxon>
        <taxon>Metazoa</taxon>
        <taxon>Chordata</taxon>
        <taxon>Tunicata</taxon>
        <taxon>Appendicularia</taxon>
        <taxon>Copelata</taxon>
        <taxon>Oikopleuridae</taxon>
        <taxon>Oikopleura</taxon>
    </lineage>
</organism>
<sequence length="229" mass="25919">MESEKVTPFGDISNTHSRKEKREQAPITIGPGGDNNENDKENDESIKNKNSKKKTRGTRGGRKNREKIARVFEKNYPPNIKLKEVVVPKLDISSSSAVSTEGENWIRYSVEELISFRKSSIAKTEPKFLCECPLTKKKSGLDEVKILPVPYQQDGTVVFWHFFKKNFNLNPCGSLSSIFSRSDSIPEFIPSYARSASAQETLKNDEEPLATPLDSTVEEEEDDEQEKDE</sequence>
<dbReference type="Proteomes" id="UP000011014">
    <property type="component" value="Unassembled WGS sequence"/>
</dbReference>
<evidence type="ECO:0000313" key="2">
    <source>
        <dbReference type="EMBL" id="CBY33399.1"/>
    </source>
</evidence>
<feature type="compositionally biased region" description="Basic and acidic residues" evidence="1">
    <location>
        <begin position="37"/>
        <end position="47"/>
    </location>
</feature>
<name>E4YCY2_OIKDI</name>
<feature type="region of interest" description="Disordered" evidence="1">
    <location>
        <begin position="196"/>
        <end position="229"/>
    </location>
</feature>
<reference evidence="2" key="1">
    <citation type="journal article" date="2010" name="Science">
        <title>Plasticity of animal genome architecture unmasked by rapid evolution of a pelagic tunicate.</title>
        <authorList>
            <person name="Denoeud F."/>
            <person name="Henriet S."/>
            <person name="Mungpakdee S."/>
            <person name="Aury J.M."/>
            <person name="Da Silva C."/>
            <person name="Brinkmann H."/>
            <person name="Mikhaleva J."/>
            <person name="Olsen L.C."/>
            <person name="Jubin C."/>
            <person name="Canestro C."/>
            <person name="Bouquet J.M."/>
            <person name="Danks G."/>
            <person name="Poulain J."/>
            <person name="Campsteijn C."/>
            <person name="Adamski M."/>
            <person name="Cross I."/>
            <person name="Yadetie F."/>
            <person name="Muffato M."/>
            <person name="Louis A."/>
            <person name="Butcher S."/>
            <person name="Tsagkogeorga G."/>
            <person name="Konrad A."/>
            <person name="Singh S."/>
            <person name="Jensen M.F."/>
            <person name="Cong E.H."/>
            <person name="Eikeseth-Otteraa H."/>
            <person name="Noel B."/>
            <person name="Anthouard V."/>
            <person name="Porcel B.M."/>
            <person name="Kachouri-Lafond R."/>
            <person name="Nishino A."/>
            <person name="Ugolini M."/>
            <person name="Chourrout P."/>
            <person name="Nishida H."/>
            <person name="Aasland R."/>
            <person name="Huzurbazar S."/>
            <person name="Westhof E."/>
            <person name="Delsuc F."/>
            <person name="Lehrach H."/>
            <person name="Reinhardt R."/>
            <person name="Weissenbach J."/>
            <person name="Roy S.W."/>
            <person name="Artiguenave F."/>
            <person name="Postlethwait J.H."/>
            <person name="Manak J.R."/>
            <person name="Thompson E.M."/>
            <person name="Jaillon O."/>
            <person name="Du Pasquier L."/>
            <person name="Boudinot P."/>
            <person name="Liberles D.A."/>
            <person name="Volff J.N."/>
            <person name="Philippe H."/>
            <person name="Lenhard B."/>
            <person name="Roest Crollius H."/>
            <person name="Wincker P."/>
            <person name="Chourrout D."/>
        </authorList>
    </citation>
    <scope>NUCLEOTIDE SEQUENCE [LARGE SCALE GENOMIC DNA]</scope>
</reference>